<sequence length="399" mass="42203">MKDEIVPPLWKKRGRAAAREWRSSIAMKKMSILSAAIFGLMMSAPVAFADDITVSVVGPMTGQLATIGDQFKQGAQAAADAINAAGGVNGSMIKLDIEDDQCDPKQAVSVANRIIANGVKFIDGHACSGSSIPASAVYAEAGALMMSPASSNPVLTDAAAKAGWPTIMRLYTRDDAQGAFIGPWIAKKYAGKNVVILHDKSAYGQGVADAVRATMNTGGLKEVYYDAINPGEKDYSALVTKLKDLKADVVYFGGYHPEAGLILRQSAEQNLKFQLIMPDSIASPEFWQVAGPAGEGTMFVFPSDPQAKPEAKAAVEKIKAGGFVPEGFTLFSYAVVQAFAEGIKRAGSDDPAKVAEALKNGTPISTVVGDVTFDEKGDLKNASYDINQWHDGKYAPIAQ</sequence>
<accession>Q985D9</accession>
<reference evidence="6 7" key="1">
    <citation type="journal article" date="2000" name="DNA Res.">
        <title>Complete genome structure of the nitrogen-fixing symbiotic bacterium Mesorhizobium loti.</title>
        <authorList>
            <person name="Kaneko T."/>
            <person name="Nakamura Y."/>
            <person name="Sato S."/>
            <person name="Asamizu E."/>
            <person name="Kato T."/>
            <person name="Sasamoto S."/>
            <person name="Watanabe A."/>
            <person name="Idesawa K."/>
            <person name="Ishikawa A."/>
            <person name="Kawashima K."/>
            <person name="Kimura T."/>
            <person name="Kishida Y."/>
            <person name="Kiyokawa C."/>
            <person name="Kohara M."/>
            <person name="Matsumoto M."/>
            <person name="Matsuno A."/>
            <person name="Mochizuki Y."/>
            <person name="Nakayama S."/>
            <person name="Nakazaki N."/>
            <person name="Shimpo S."/>
            <person name="Sugimoto M."/>
            <person name="Takeuchi C."/>
            <person name="Yamada M."/>
            <person name="Tabata S."/>
        </authorList>
    </citation>
    <scope>NUCLEOTIDE SEQUENCE [LARGE SCALE GENOMIC DNA]</scope>
    <source>
        <strain evidence="7">LMG 29417 / CECT 9101 / MAFF 303099</strain>
    </source>
</reference>
<proteinExistence type="inferred from homology"/>
<dbReference type="InterPro" id="IPR000709">
    <property type="entry name" value="Leu_Ile_Val-bd"/>
</dbReference>
<dbReference type="KEGG" id="mlo:mlr7721"/>
<dbReference type="PANTHER" id="PTHR47151">
    <property type="entry name" value="LEU/ILE/VAL-BINDING ABC TRANSPORTER SUBUNIT"/>
    <property type="match status" value="1"/>
</dbReference>
<evidence type="ECO:0000256" key="2">
    <source>
        <dbReference type="ARBA" id="ARBA00022448"/>
    </source>
</evidence>
<protein>
    <submittedName>
        <fullName evidence="6">ABC transporter, binding protein</fullName>
    </submittedName>
</protein>
<dbReference type="Pfam" id="PF13458">
    <property type="entry name" value="Peripla_BP_6"/>
    <property type="match status" value="1"/>
</dbReference>
<dbReference type="HOGENOM" id="CLU_027128_6_0_5"/>
<keyword evidence="2" id="KW-0813">Transport</keyword>
<dbReference type="CDD" id="cd06342">
    <property type="entry name" value="PBP1_ABC_LIVBP-like"/>
    <property type="match status" value="1"/>
</dbReference>
<keyword evidence="3" id="KW-0732">Signal</keyword>
<dbReference type="InterPro" id="IPR028081">
    <property type="entry name" value="Leu-bd"/>
</dbReference>
<dbReference type="GO" id="GO:0006865">
    <property type="term" value="P:amino acid transport"/>
    <property type="evidence" value="ECO:0007669"/>
    <property type="project" value="UniProtKB-KW"/>
</dbReference>
<dbReference type="Proteomes" id="UP000000552">
    <property type="component" value="Chromosome"/>
</dbReference>
<dbReference type="SUPFAM" id="SSF53822">
    <property type="entry name" value="Periplasmic binding protein-like I"/>
    <property type="match status" value="1"/>
</dbReference>
<dbReference type="eggNOG" id="COG0683">
    <property type="taxonomic scope" value="Bacteria"/>
</dbReference>
<evidence type="ECO:0000256" key="4">
    <source>
        <dbReference type="ARBA" id="ARBA00022970"/>
    </source>
</evidence>
<keyword evidence="4" id="KW-0029">Amino-acid transport</keyword>
<evidence type="ECO:0000313" key="7">
    <source>
        <dbReference type="Proteomes" id="UP000000552"/>
    </source>
</evidence>
<comment type="similarity">
    <text evidence="1">Belongs to the leucine-binding protein family.</text>
</comment>
<dbReference type="AlphaFoldDB" id="Q985D9"/>
<dbReference type="EMBL" id="BA000012">
    <property type="protein sequence ID" value="BAB54123.1"/>
    <property type="molecule type" value="Genomic_DNA"/>
</dbReference>
<gene>
    <name evidence="6" type="ordered locus">mlr7721</name>
</gene>
<dbReference type="PANTHER" id="PTHR47151:SF2">
    <property type="entry name" value="AMINO ACID BINDING PROTEIN"/>
    <property type="match status" value="1"/>
</dbReference>
<dbReference type="PRINTS" id="PR00337">
    <property type="entry name" value="LEUILEVALBP"/>
</dbReference>
<evidence type="ECO:0000259" key="5">
    <source>
        <dbReference type="Pfam" id="PF13458"/>
    </source>
</evidence>
<organism evidence="6 7">
    <name type="scientific">Mesorhizobium japonicum (strain LMG 29417 / CECT 9101 / MAFF 303099)</name>
    <name type="common">Mesorhizobium loti (strain MAFF 303099)</name>
    <dbReference type="NCBI Taxonomy" id="266835"/>
    <lineage>
        <taxon>Bacteria</taxon>
        <taxon>Pseudomonadati</taxon>
        <taxon>Pseudomonadota</taxon>
        <taxon>Alphaproteobacteria</taxon>
        <taxon>Hyphomicrobiales</taxon>
        <taxon>Phyllobacteriaceae</taxon>
        <taxon>Mesorhizobium</taxon>
    </lineage>
</organism>
<evidence type="ECO:0000256" key="3">
    <source>
        <dbReference type="ARBA" id="ARBA00022729"/>
    </source>
</evidence>
<name>Q985D9_RHILO</name>
<evidence type="ECO:0000313" key="6">
    <source>
        <dbReference type="EMBL" id="BAB54123.1"/>
    </source>
</evidence>
<feature type="domain" description="Leucine-binding protein" evidence="5">
    <location>
        <begin position="52"/>
        <end position="390"/>
    </location>
</feature>
<evidence type="ECO:0000256" key="1">
    <source>
        <dbReference type="ARBA" id="ARBA00010062"/>
    </source>
</evidence>
<dbReference type="Gene3D" id="3.40.50.2300">
    <property type="match status" value="2"/>
</dbReference>
<dbReference type="InterPro" id="IPR028082">
    <property type="entry name" value="Peripla_BP_I"/>
</dbReference>